<dbReference type="CDD" id="cd01949">
    <property type="entry name" value="GGDEF"/>
    <property type="match status" value="1"/>
</dbReference>
<dbReference type="Proteomes" id="UP000824099">
    <property type="component" value="Unassembled WGS sequence"/>
</dbReference>
<protein>
    <submittedName>
        <fullName evidence="2">GGDEF domain-containing protein</fullName>
    </submittedName>
</protein>
<dbReference type="AlphaFoldDB" id="A0A9D1MNF3"/>
<reference evidence="2" key="2">
    <citation type="journal article" date="2021" name="PeerJ">
        <title>Extensive microbial diversity within the chicken gut microbiome revealed by metagenomics and culture.</title>
        <authorList>
            <person name="Gilroy R."/>
            <person name="Ravi A."/>
            <person name="Getino M."/>
            <person name="Pursley I."/>
            <person name="Horton D.L."/>
            <person name="Alikhan N.F."/>
            <person name="Baker D."/>
            <person name="Gharbi K."/>
            <person name="Hall N."/>
            <person name="Watson M."/>
            <person name="Adriaenssens E.M."/>
            <person name="Foster-Nyarko E."/>
            <person name="Jarju S."/>
            <person name="Secka A."/>
            <person name="Antonio M."/>
            <person name="Oren A."/>
            <person name="Chaudhuri R.R."/>
            <person name="La Ragione R."/>
            <person name="Hildebrand F."/>
            <person name="Pallen M.J."/>
        </authorList>
    </citation>
    <scope>NUCLEOTIDE SEQUENCE</scope>
    <source>
        <strain evidence="2">CHK160-1198</strain>
    </source>
</reference>
<name>A0A9D1MNF3_9FIRM</name>
<dbReference type="SMART" id="SM00267">
    <property type="entry name" value="GGDEF"/>
    <property type="match status" value="1"/>
</dbReference>
<dbReference type="NCBIfam" id="TIGR00254">
    <property type="entry name" value="GGDEF"/>
    <property type="match status" value="1"/>
</dbReference>
<evidence type="ECO:0000259" key="1">
    <source>
        <dbReference type="PROSITE" id="PS50887"/>
    </source>
</evidence>
<dbReference type="InterPro" id="IPR050469">
    <property type="entry name" value="Diguanylate_Cyclase"/>
</dbReference>
<dbReference type="FunFam" id="3.30.70.270:FF:000001">
    <property type="entry name" value="Diguanylate cyclase domain protein"/>
    <property type="match status" value="1"/>
</dbReference>
<dbReference type="PANTHER" id="PTHR45138:SF9">
    <property type="entry name" value="DIGUANYLATE CYCLASE DGCM-RELATED"/>
    <property type="match status" value="1"/>
</dbReference>
<evidence type="ECO:0000313" key="2">
    <source>
        <dbReference type="EMBL" id="HIU63489.1"/>
    </source>
</evidence>
<dbReference type="InterPro" id="IPR000160">
    <property type="entry name" value="GGDEF_dom"/>
</dbReference>
<dbReference type="Pfam" id="PF00990">
    <property type="entry name" value="GGDEF"/>
    <property type="match status" value="1"/>
</dbReference>
<dbReference type="GO" id="GO:0043709">
    <property type="term" value="P:cell adhesion involved in single-species biofilm formation"/>
    <property type="evidence" value="ECO:0007669"/>
    <property type="project" value="TreeGrafter"/>
</dbReference>
<dbReference type="GO" id="GO:0052621">
    <property type="term" value="F:diguanylate cyclase activity"/>
    <property type="evidence" value="ECO:0007669"/>
    <property type="project" value="TreeGrafter"/>
</dbReference>
<sequence length="303" mass="34199">MSIDTKDEGIAEILKAVDVLENIYGVVRIIDPVKNKVISIKKSSATTIDPIEPCYGFWEKEQFCDNCVSFRAIKENDTFVKFEVVNGRIYMVTASPIVSGTNTYAVEMLNDITDKSILEGLTGSAEADFTGFVKNFNDLLIRDELTKLFNRRYINEKLPVEIFQSSLSKENSSLLILDIDEFKKINDQYGHLVGDQVLRQFSHLVLGFLIDNKSWLARYGGEEFLIYLHGMDKNAALGIAEQIRQEIAEHSFEVDGFDERLIIQVFCSIGVCALEPGMDMTAWIACADKNLYLAKERGGNIVY</sequence>
<accession>A0A9D1MNF3</accession>
<dbReference type="GO" id="GO:1902201">
    <property type="term" value="P:negative regulation of bacterial-type flagellum-dependent cell motility"/>
    <property type="evidence" value="ECO:0007669"/>
    <property type="project" value="TreeGrafter"/>
</dbReference>
<organism evidence="2 3">
    <name type="scientific">Candidatus Avacidaminococcus intestinavium</name>
    <dbReference type="NCBI Taxonomy" id="2840684"/>
    <lineage>
        <taxon>Bacteria</taxon>
        <taxon>Bacillati</taxon>
        <taxon>Bacillota</taxon>
        <taxon>Negativicutes</taxon>
        <taxon>Acidaminococcales</taxon>
        <taxon>Acidaminococcaceae</taxon>
        <taxon>Acidaminococcaceae incertae sedis</taxon>
        <taxon>Candidatus Avacidaminococcus</taxon>
    </lineage>
</organism>
<gene>
    <name evidence="2" type="ORF">IAB06_00395</name>
</gene>
<dbReference type="GO" id="GO:0005886">
    <property type="term" value="C:plasma membrane"/>
    <property type="evidence" value="ECO:0007669"/>
    <property type="project" value="TreeGrafter"/>
</dbReference>
<reference evidence="2" key="1">
    <citation type="submission" date="2020-10" db="EMBL/GenBank/DDBJ databases">
        <authorList>
            <person name="Gilroy R."/>
        </authorList>
    </citation>
    <scope>NUCLEOTIDE SEQUENCE</scope>
    <source>
        <strain evidence="2">CHK160-1198</strain>
    </source>
</reference>
<feature type="domain" description="GGDEF" evidence="1">
    <location>
        <begin position="170"/>
        <end position="303"/>
    </location>
</feature>
<dbReference type="Gene3D" id="3.30.70.270">
    <property type="match status" value="1"/>
</dbReference>
<evidence type="ECO:0000313" key="3">
    <source>
        <dbReference type="Proteomes" id="UP000824099"/>
    </source>
</evidence>
<dbReference type="SUPFAM" id="SSF55073">
    <property type="entry name" value="Nucleotide cyclase"/>
    <property type="match status" value="1"/>
</dbReference>
<comment type="caution">
    <text evidence="2">The sequence shown here is derived from an EMBL/GenBank/DDBJ whole genome shotgun (WGS) entry which is preliminary data.</text>
</comment>
<dbReference type="PROSITE" id="PS50887">
    <property type="entry name" value="GGDEF"/>
    <property type="match status" value="1"/>
</dbReference>
<dbReference type="PANTHER" id="PTHR45138">
    <property type="entry name" value="REGULATORY COMPONENTS OF SENSORY TRANSDUCTION SYSTEM"/>
    <property type="match status" value="1"/>
</dbReference>
<dbReference type="InterPro" id="IPR029787">
    <property type="entry name" value="Nucleotide_cyclase"/>
</dbReference>
<dbReference type="EMBL" id="DVNI01000004">
    <property type="protein sequence ID" value="HIU63489.1"/>
    <property type="molecule type" value="Genomic_DNA"/>
</dbReference>
<proteinExistence type="predicted"/>
<dbReference type="InterPro" id="IPR043128">
    <property type="entry name" value="Rev_trsase/Diguanyl_cyclase"/>
</dbReference>